<evidence type="ECO:0000256" key="4">
    <source>
        <dbReference type="SAM" id="MobiDB-lite"/>
    </source>
</evidence>
<dbReference type="Proteomes" id="UP000192578">
    <property type="component" value="Unassembled WGS sequence"/>
</dbReference>
<keyword evidence="6" id="KW-1185">Reference proteome</keyword>
<dbReference type="PANTHER" id="PTHR24373">
    <property type="entry name" value="SLIT RELATED LEUCINE-RICH REPEAT NEURONAL PROTEIN"/>
    <property type="match status" value="1"/>
</dbReference>
<organism evidence="5 6">
    <name type="scientific">Hypsibius exemplaris</name>
    <name type="common">Freshwater tardigrade</name>
    <dbReference type="NCBI Taxonomy" id="2072580"/>
    <lineage>
        <taxon>Eukaryota</taxon>
        <taxon>Metazoa</taxon>
        <taxon>Ecdysozoa</taxon>
        <taxon>Tardigrada</taxon>
        <taxon>Eutardigrada</taxon>
        <taxon>Parachela</taxon>
        <taxon>Hypsibioidea</taxon>
        <taxon>Hypsibiidae</taxon>
        <taxon>Hypsibius</taxon>
    </lineage>
</organism>
<dbReference type="PROSITE" id="PS51450">
    <property type="entry name" value="LRR"/>
    <property type="match status" value="1"/>
</dbReference>
<dbReference type="InterPro" id="IPR050328">
    <property type="entry name" value="Dev_Immune_Receptor"/>
</dbReference>
<comment type="caution">
    <text evidence="5">The sequence shown here is derived from an EMBL/GenBank/DDBJ whole genome shotgun (WGS) entry which is preliminary data.</text>
</comment>
<gene>
    <name evidence="5" type="ORF">BV898_05999</name>
</gene>
<dbReference type="Gene3D" id="3.80.10.10">
    <property type="entry name" value="Ribonuclease Inhibitor"/>
    <property type="match status" value="1"/>
</dbReference>
<evidence type="ECO:0000256" key="2">
    <source>
        <dbReference type="ARBA" id="ARBA00022729"/>
    </source>
</evidence>
<dbReference type="PANTHER" id="PTHR24373:SF275">
    <property type="entry name" value="TIR DOMAIN-CONTAINING PROTEIN"/>
    <property type="match status" value="1"/>
</dbReference>
<proteinExistence type="predicted"/>
<keyword evidence="1" id="KW-0433">Leucine-rich repeat</keyword>
<protein>
    <submittedName>
        <fullName evidence="5">Uncharacterized protein</fullName>
    </submittedName>
</protein>
<dbReference type="SUPFAM" id="SSF52058">
    <property type="entry name" value="L domain-like"/>
    <property type="match status" value="1"/>
</dbReference>
<evidence type="ECO:0000256" key="1">
    <source>
        <dbReference type="ARBA" id="ARBA00022614"/>
    </source>
</evidence>
<name>A0A1W0WXR7_HYPEX</name>
<feature type="compositionally biased region" description="Polar residues" evidence="4">
    <location>
        <begin position="340"/>
        <end position="358"/>
    </location>
</feature>
<feature type="region of interest" description="Disordered" evidence="4">
    <location>
        <begin position="330"/>
        <end position="358"/>
    </location>
</feature>
<reference evidence="6" key="1">
    <citation type="submission" date="2017-01" db="EMBL/GenBank/DDBJ databases">
        <title>Comparative genomics of anhydrobiosis in the tardigrade Hypsibius dujardini.</title>
        <authorList>
            <person name="Yoshida Y."/>
            <person name="Koutsovoulos G."/>
            <person name="Laetsch D."/>
            <person name="Stevens L."/>
            <person name="Kumar S."/>
            <person name="Horikawa D."/>
            <person name="Ishino K."/>
            <person name="Komine S."/>
            <person name="Tomita M."/>
            <person name="Blaxter M."/>
            <person name="Arakawa K."/>
        </authorList>
    </citation>
    <scope>NUCLEOTIDE SEQUENCE [LARGE SCALE GENOMIC DNA]</scope>
    <source>
        <strain evidence="6">Z151</strain>
    </source>
</reference>
<evidence type="ECO:0000313" key="5">
    <source>
        <dbReference type="EMBL" id="OQV19995.1"/>
    </source>
</evidence>
<sequence>MHRLANVSVPHESCTYGKSYLSLNNGDQYVSTTLCTGLQDFVLPDNFNVSSVYTDTEAIWFRNTRVIVKDNYTPLPYLPHLRGFMMELKYDDATPRFPLNGLLIRNKNQISRLDLTHVNMSGINKADFNGFVKLKYLLLNNCQITAIDKDIFEELGIILDAPSFGEIFLNLETVRIFSNDIEQLDWAFLSPISRDLKFLDLRDNKLRSVTSTADSNSSVFLESINTLDLSQNQLQTLPSFIYERLNLCSLTYFNFISDSREQQFCENYVGCKCCELYNFTMWYRSNLAECQMLSDSDSPFIFLTCGGKWNGVHSGSFSPECGPEPPTRIPITAKPALTRPQPTQQTDYQGTPKSGSQGNCQKIEPLIVSVVSLCLMQMILL</sequence>
<dbReference type="EMBL" id="MTYJ01000034">
    <property type="protein sequence ID" value="OQV19995.1"/>
    <property type="molecule type" value="Genomic_DNA"/>
</dbReference>
<evidence type="ECO:0000256" key="3">
    <source>
        <dbReference type="ARBA" id="ARBA00022737"/>
    </source>
</evidence>
<evidence type="ECO:0000313" key="6">
    <source>
        <dbReference type="Proteomes" id="UP000192578"/>
    </source>
</evidence>
<dbReference type="InterPro" id="IPR032675">
    <property type="entry name" value="LRR_dom_sf"/>
</dbReference>
<dbReference type="SMART" id="SM00369">
    <property type="entry name" value="LRR_TYP"/>
    <property type="match status" value="3"/>
</dbReference>
<keyword evidence="3" id="KW-0677">Repeat</keyword>
<dbReference type="InterPro" id="IPR001611">
    <property type="entry name" value="Leu-rich_rpt"/>
</dbReference>
<dbReference type="InterPro" id="IPR003591">
    <property type="entry name" value="Leu-rich_rpt_typical-subtyp"/>
</dbReference>
<keyword evidence="2" id="KW-0732">Signal</keyword>
<dbReference type="OrthoDB" id="676979at2759"/>
<dbReference type="AlphaFoldDB" id="A0A1W0WXR7"/>
<accession>A0A1W0WXR7</accession>